<protein>
    <submittedName>
        <fullName evidence="1">Uncharacterized protein</fullName>
    </submittedName>
</protein>
<evidence type="ECO:0000313" key="1">
    <source>
        <dbReference type="EMBL" id="VFU56509.1"/>
    </source>
</evidence>
<dbReference type="EMBL" id="CAADRP010001929">
    <property type="protein sequence ID" value="VFU56509.1"/>
    <property type="molecule type" value="Genomic_DNA"/>
</dbReference>
<proteinExistence type="predicted"/>
<accession>A0A6N2MVR5</accession>
<sequence length="100" mass="11246">MHSLARCSGRSYCFRVIIGIINDFSDNLKPLSLHGFSNLLRINTMIPQTPSRNISLLSIEKLHFSFPIEKFCPSSLNQNFLAGNHALAPQQDNFRGSNII</sequence>
<name>A0A6N2MVR5_SALVM</name>
<organism evidence="1">
    <name type="scientific">Salix viminalis</name>
    <name type="common">Common osier</name>
    <name type="synonym">Basket willow</name>
    <dbReference type="NCBI Taxonomy" id="40686"/>
    <lineage>
        <taxon>Eukaryota</taxon>
        <taxon>Viridiplantae</taxon>
        <taxon>Streptophyta</taxon>
        <taxon>Embryophyta</taxon>
        <taxon>Tracheophyta</taxon>
        <taxon>Spermatophyta</taxon>
        <taxon>Magnoliopsida</taxon>
        <taxon>eudicotyledons</taxon>
        <taxon>Gunneridae</taxon>
        <taxon>Pentapetalae</taxon>
        <taxon>rosids</taxon>
        <taxon>fabids</taxon>
        <taxon>Malpighiales</taxon>
        <taxon>Salicaceae</taxon>
        <taxon>Saliceae</taxon>
        <taxon>Salix</taxon>
    </lineage>
</organism>
<reference evidence="1" key="1">
    <citation type="submission" date="2019-03" db="EMBL/GenBank/DDBJ databases">
        <authorList>
            <person name="Mank J."/>
            <person name="Almeida P."/>
        </authorList>
    </citation>
    <scope>NUCLEOTIDE SEQUENCE</scope>
    <source>
        <strain evidence="1">78183</strain>
    </source>
</reference>
<gene>
    <name evidence="1" type="ORF">SVIM_LOCUS405595</name>
</gene>
<dbReference type="AlphaFoldDB" id="A0A6N2MVR5"/>